<dbReference type="Proteomes" id="UP000309997">
    <property type="component" value="Unassembled WGS sequence"/>
</dbReference>
<proteinExistence type="predicted"/>
<evidence type="ECO:0000313" key="1">
    <source>
        <dbReference type="EMBL" id="KAL3576521.1"/>
    </source>
</evidence>
<keyword evidence="2" id="KW-1185">Reference proteome</keyword>
<protein>
    <submittedName>
        <fullName evidence="1">Uncharacterized protein</fullName>
    </submittedName>
</protein>
<reference evidence="1 2" key="1">
    <citation type="journal article" date="2024" name="Plant Biotechnol. J.">
        <title>Genome and CRISPR/Cas9 system of a widespread forest tree (Populus alba) in the world.</title>
        <authorList>
            <person name="Liu Y.J."/>
            <person name="Jiang P.F."/>
            <person name="Han X.M."/>
            <person name="Li X.Y."/>
            <person name="Wang H.M."/>
            <person name="Wang Y.J."/>
            <person name="Wang X.X."/>
            <person name="Zeng Q.Y."/>
        </authorList>
    </citation>
    <scope>NUCLEOTIDE SEQUENCE [LARGE SCALE GENOMIC DNA]</scope>
    <source>
        <strain evidence="2">cv. PAL-ZL1</strain>
    </source>
</reference>
<accession>A0ACC4BDS3</accession>
<gene>
    <name evidence="1" type="ORF">D5086_021804</name>
</gene>
<evidence type="ECO:0000313" key="2">
    <source>
        <dbReference type="Proteomes" id="UP000309997"/>
    </source>
</evidence>
<comment type="caution">
    <text evidence="1">The sequence shown here is derived from an EMBL/GenBank/DDBJ whole genome shotgun (WGS) entry which is preliminary data.</text>
</comment>
<name>A0ACC4BDS3_POPAL</name>
<sequence length="95" mass="10868">MQPQTANSVESEPYSCHRAPLQASHATAHGMSEKVVPQIPTSWYANKRRARSFCCTFVPFRLLIALTTDLLSREMSMHQAFAYSWPYYISILDVE</sequence>
<organism evidence="1 2">
    <name type="scientific">Populus alba</name>
    <name type="common">White poplar</name>
    <dbReference type="NCBI Taxonomy" id="43335"/>
    <lineage>
        <taxon>Eukaryota</taxon>
        <taxon>Viridiplantae</taxon>
        <taxon>Streptophyta</taxon>
        <taxon>Embryophyta</taxon>
        <taxon>Tracheophyta</taxon>
        <taxon>Spermatophyta</taxon>
        <taxon>Magnoliopsida</taxon>
        <taxon>eudicotyledons</taxon>
        <taxon>Gunneridae</taxon>
        <taxon>Pentapetalae</taxon>
        <taxon>rosids</taxon>
        <taxon>fabids</taxon>
        <taxon>Malpighiales</taxon>
        <taxon>Salicaceae</taxon>
        <taxon>Saliceae</taxon>
        <taxon>Populus</taxon>
    </lineage>
</organism>
<dbReference type="EMBL" id="RCHU02000011">
    <property type="protein sequence ID" value="KAL3576521.1"/>
    <property type="molecule type" value="Genomic_DNA"/>
</dbReference>